<evidence type="ECO:0000313" key="7">
    <source>
        <dbReference type="Proteomes" id="UP000094960"/>
    </source>
</evidence>
<dbReference type="KEGG" id="spun:BFF78_07805"/>
<dbReference type="GO" id="GO:0016020">
    <property type="term" value="C:membrane"/>
    <property type="evidence" value="ECO:0007669"/>
    <property type="project" value="UniProtKB-SubCell"/>
</dbReference>
<protein>
    <submittedName>
        <fullName evidence="6">Uncharacterized protein</fullName>
    </submittedName>
</protein>
<organism evidence="6 7">
    <name type="scientific">Streptomyces fodineus</name>
    <dbReference type="NCBI Taxonomy" id="1904616"/>
    <lineage>
        <taxon>Bacteria</taxon>
        <taxon>Bacillati</taxon>
        <taxon>Actinomycetota</taxon>
        <taxon>Actinomycetes</taxon>
        <taxon>Kitasatosporales</taxon>
        <taxon>Streptomycetaceae</taxon>
        <taxon>Streptomyces</taxon>
    </lineage>
</organism>
<keyword evidence="2 5" id="KW-0812">Transmembrane</keyword>
<dbReference type="PANTHER" id="PTHR42723:SF1">
    <property type="entry name" value="CHLOROPHYLL SYNTHASE, CHLOROPLASTIC"/>
    <property type="match status" value="1"/>
</dbReference>
<dbReference type="InterPro" id="IPR000537">
    <property type="entry name" value="UbiA_prenyltransferase"/>
</dbReference>
<feature type="transmembrane region" description="Helical" evidence="5">
    <location>
        <begin position="130"/>
        <end position="152"/>
    </location>
</feature>
<comment type="subcellular location">
    <subcellularLocation>
        <location evidence="1">Membrane</location>
        <topology evidence="1">Multi-pass membrane protein</topology>
    </subcellularLocation>
</comment>
<reference evidence="7" key="1">
    <citation type="submission" date="2016-09" db="EMBL/GenBank/DDBJ databases">
        <title>Streptomyces puniciscabiei strain:TW1S1 Genome sequencing and assembly.</title>
        <authorList>
            <person name="Kim M.-K."/>
            <person name="Kim S.B."/>
        </authorList>
    </citation>
    <scope>NUCLEOTIDE SEQUENCE [LARGE SCALE GENOMIC DNA]</scope>
    <source>
        <strain evidence="7">TW1S1</strain>
    </source>
</reference>
<keyword evidence="7" id="KW-1185">Reference proteome</keyword>
<evidence type="ECO:0000256" key="5">
    <source>
        <dbReference type="SAM" id="Phobius"/>
    </source>
</evidence>
<dbReference type="PANTHER" id="PTHR42723">
    <property type="entry name" value="CHLOROPHYLL SYNTHASE"/>
    <property type="match status" value="1"/>
</dbReference>
<dbReference type="AlphaFoldDB" id="A0A1D7Y5V8"/>
<dbReference type="GO" id="GO:0016765">
    <property type="term" value="F:transferase activity, transferring alkyl or aryl (other than methyl) groups"/>
    <property type="evidence" value="ECO:0007669"/>
    <property type="project" value="InterPro"/>
</dbReference>
<feature type="transmembrane region" description="Helical" evidence="5">
    <location>
        <begin position="105"/>
        <end position="124"/>
    </location>
</feature>
<name>A0A1D7Y5V8_9ACTN</name>
<dbReference type="EMBL" id="CP017248">
    <property type="protein sequence ID" value="AOR30962.1"/>
    <property type="molecule type" value="Genomic_DNA"/>
</dbReference>
<evidence type="ECO:0000256" key="4">
    <source>
        <dbReference type="ARBA" id="ARBA00023136"/>
    </source>
</evidence>
<evidence type="ECO:0000256" key="2">
    <source>
        <dbReference type="ARBA" id="ARBA00022692"/>
    </source>
</evidence>
<keyword evidence="3 5" id="KW-1133">Transmembrane helix</keyword>
<evidence type="ECO:0000313" key="6">
    <source>
        <dbReference type="EMBL" id="AOR30962.1"/>
    </source>
</evidence>
<proteinExistence type="predicted"/>
<dbReference type="Proteomes" id="UP000094960">
    <property type="component" value="Chromosome"/>
</dbReference>
<feature type="transmembrane region" description="Helical" evidence="5">
    <location>
        <begin position="60"/>
        <end position="84"/>
    </location>
</feature>
<accession>A0A1D7Y5V8</accession>
<sequence>MLALVLGVLVWALLWQLLCTINNFCGVDRHWLGKNLIVGVEVVAQLTAAWQIAAPLTPAAWRWICSLAVAVILVIGVQDLPDVAGDRLRGRRTLPIALGDTATRAYLCLVFTALPLVLNVVLIVPAGLNWWPVTVGTTLTALSFVVATRALLLRTPAQDRRTYRLTELMYTLLLATSITLL</sequence>
<evidence type="ECO:0000256" key="3">
    <source>
        <dbReference type="ARBA" id="ARBA00022989"/>
    </source>
</evidence>
<dbReference type="InterPro" id="IPR050475">
    <property type="entry name" value="Prenyltransferase_related"/>
</dbReference>
<evidence type="ECO:0000256" key="1">
    <source>
        <dbReference type="ARBA" id="ARBA00004141"/>
    </source>
</evidence>
<dbReference type="Pfam" id="PF01040">
    <property type="entry name" value="UbiA"/>
    <property type="match status" value="1"/>
</dbReference>
<keyword evidence="4 5" id="KW-0472">Membrane</keyword>
<gene>
    <name evidence="6" type="ORF">BFF78_07805</name>
</gene>